<accession>A0A9X2XV55</accession>
<dbReference type="AlphaFoldDB" id="A0A9X2XV55"/>
<protein>
    <submittedName>
        <fullName evidence="2">Uncharacterized protein</fullName>
    </submittedName>
</protein>
<feature type="region of interest" description="Disordered" evidence="1">
    <location>
        <begin position="225"/>
        <end position="271"/>
    </location>
</feature>
<reference evidence="2" key="2">
    <citation type="journal article" date="2022" name="BMC Genomics">
        <title>Comparative genome analysis of mycobacteria focusing on tRNA and non-coding RNA.</title>
        <authorList>
            <person name="Behra P.R.K."/>
            <person name="Pettersson B.M.F."/>
            <person name="Ramesh M."/>
            <person name="Das S."/>
            <person name="Dasgupta S."/>
            <person name="Kirsebom L.A."/>
        </authorList>
    </citation>
    <scope>NUCLEOTIDE SEQUENCE</scope>
    <source>
        <strain evidence="2">DSM 45406</strain>
    </source>
</reference>
<name>A0A9X2XV55_9MYCO</name>
<feature type="compositionally biased region" description="Low complexity" evidence="1">
    <location>
        <begin position="356"/>
        <end position="368"/>
    </location>
</feature>
<feature type="region of interest" description="Disordered" evidence="1">
    <location>
        <begin position="330"/>
        <end position="475"/>
    </location>
</feature>
<evidence type="ECO:0000256" key="1">
    <source>
        <dbReference type="SAM" id="MobiDB-lite"/>
    </source>
</evidence>
<feature type="compositionally biased region" description="Pro residues" evidence="1">
    <location>
        <begin position="386"/>
        <end position="419"/>
    </location>
</feature>
<feature type="compositionally biased region" description="Low complexity" evidence="1">
    <location>
        <begin position="225"/>
        <end position="251"/>
    </location>
</feature>
<feature type="region of interest" description="Disordered" evidence="1">
    <location>
        <begin position="285"/>
        <end position="315"/>
    </location>
</feature>
<proteinExistence type="predicted"/>
<dbReference type="EMBL" id="JACKRN010000222">
    <property type="protein sequence ID" value="MCV7070127.1"/>
    <property type="molecule type" value="Genomic_DNA"/>
</dbReference>
<evidence type="ECO:0000313" key="2">
    <source>
        <dbReference type="EMBL" id="MCV7070127.1"/>
    </source>
</evidence>
<reference evidence="2" key="1">
    <citation type="submission" date="2020-07" db="EMBL/GenBank/DDBJ databases">
        <authorList>
            <person name="Pettersson B.M.F."/>
            <person name="Behra P.R.K."/>
            <person name="Ramesh M."/>
            <person name="Das S."/>
            <person name="Dasgupta S."/>
            <person name="Kirsebom L.A."/>
        </authorList>
    </citation>
    <scope>NUCLEOTIDE SEQUENCE</scope>
    <source>
        <strain evidence="2">DSM 45406</strain>
    </source>
</reference>
<sequence>MPRIEVMPDPPVYPGQISDDDIYAPIREQAERDRQQRAAEQQAEIDKLQQMMAADSWPHEYREFAVELLTNVLTSAGRANVDPRAISDRIRDPIIARYRQWLEQEDERRKKICGQMPGGAMGFILKSQAGFHPSMDPCRRWFADEYSHGPSELLDLERHLRGNRYSSGSWSPTPAQYVYYDVFELRKKLDPFLLQQEEMASQMIGGLTGLAGARAPEAHVDVAASRTASAEAASAEATTTPAGKGTTPSTTIKASPPPPPMQVRRPGAPTPLTDVEVVKANVSAPSTVTPQQPSAHQADWNARGGAGAAPPAYRDIDGTVHVSTDHPLLGTPSGCAGIPPVRPGGQPTAPTPPATSPTVTPSVSTATAGGVGHADTGKATPDPMAKTPPAPPVKQPPAADPMAKTPPAPPAEQPPPAPVVSPQAQTGAAAAESQKAQAPTGRPAPPQAVSADVVERVRNAPRVTDPARKGRGSNVNYTADRAAHDQAWQMSGGHGESPPAFIYDNQIYLDPSRWPPATR</sequence>
<feature type="compositionally biased region" description="Polar residues" evidence="1">
    <location>
        <begin position="285"/>
        <end position="295"/>
    </location>
</feature>
<dbReference type="Proteomes" id="UP001140272">
    <property type="component" value="Unassembled WGS sequence"/>
</dbReference>
<gene>
    <name evidence="2" type="ORF">H7H73_06090</name>
</gene>
<evidence type="ECO:0000313" key="3">
    <source>
        <dbReference type="Proteomes" id="UP001140272"/>
    </source>
</evidence>
<comment type="caution">
    <text evidence="2">The sequence shown here is derived from an EMBL/GenBank/DDBJ whole genome shotgun (WGS) entry which is preliminary data.</text>
</comment>
<feature type="compositionally biased region" description="Low complexity" evidence="1">
    <location>
        <begin position="420"/>
        <end position="438"/>
    </location>
</feature>
<organism evidence="2 3">
    <name type="scientific">Mycolicibacterium rufum</name>
    <dbReference type="NCBI Taxonomy" id="318424"/>
    <lineage>
        <taxon>Bacteria</taxon>
        <taxon>Bacillati</taxon>
        <taxon>Actinomycetota</taxon>
        <taxon>Actinomycetes</taxon>
        <taxon>Mycobacteriales</taxon>
        <taxon>Mycobacteriaceae</taxon>
        <taxon>Mycolicibacterium</taxon>
    </lineage>
</organism>